<feature type="transmembrane region" description="Helical" evidence="1">
    <location>
        <begin position="54"/>
        <end position="81"/>
    </location>
</feature>
<proteinExistence type="predicted"/>
<feature type="transmembrane region" description="Helical" evidence="1">
    <location>
        <begin position="12"/>
        <end position="34"/>
    </location>
</feature>
<name>A0A178HUU0_9HYPH</name>
<accession>A0A178HUU0</accession>
<evidence type="ECO:0000313" key="2">
    <source>
        <dbReference type="EMBL" id="OAM76417.1"/>
    </source>
</evidence>
<dbReference type="AlphaFoldDB" id="A0A178HUU0"/>
<reference evidence="2 3" key="1">
    <citation type="submission" date="2016-03" db="EMBL/GenBank/DDBJ databases">
        <title>Genome sequencing of Devosia sp. S37.</title>
        <authorList>
            <person name="Mohd Nor M."/>
        </authorList>
    </citation>
    <scope>NUCLEOTIDE SEQUENCE [LARGE SCALE GENOMIC DNA]</scope>
    <source>
        <strain evidence="2 3">S37</strain>
    </source>
</reference>
<dbReference type="Proteomes" id="UP000078389">
    <property type="component" value="Unassembled WGS sequence"/>
</dbReference>
<evidence type="ECO:0000313" key="3">
    <source>
        <dbReference type="Proteomes" id="UP000078389"/>
    </source>
</evidence>
<feature type="transmembrane region" description="Helical" evidence="1">
    <location>
        <begin position="156"/>
        <end position="174"/>
    </location>
</feature>
<keyword evidence="1" id="KW-0472">Membrane</keyword>
<dbReference type="OrthoDB" id="7948887at2"/>
<protein>
    <submittedName>
        <fullName evidence="2">Uncharacterized protein</fullName>
    </submittedName>
</protein>
<feature type="transmembrane region" description="Helical" evidence="1">
    <location>
        <begin position="128"/>
        <end position="149"/>
    </location>
</feature>
<gene>
    <name evidence="2" type="ORF">A3840_12980</name>
</gene>
<comment type="caution">
    <text evidence="2">The sequence shown here is derived from an EMBL/GenBank/DDBJ whole genome shotgun (WGS) entry which is preliminary data.</text>
</comment>
<evidence type="ECO:0000256" key="1">
    <source>
        <dbReference type="SAM" id="Phobius"/>
    </source>
</evidence>
<keyword evidence="3" id="KW-1185">Reference proteome</keyword>
<dbReference type="EMBL" id="LVVY01000094">
    <property type="protein sequence ID" value="OAM76417.1"/>
    <property type="molecule type" value="Genomic_DNA"/>
</dbReference>
<sequence length="175" mass="18188">MSQDTTDLLKVLAVTLLVFAGGTLVMLYIILLLAQYGANLPMIGSLPLNAPPELVPILVSNGVFATLAAVHVTASGLALLLTSNTIDMALIIAAKAVTVVIMALLGFAGGHMVYLQLTENAALNLNPLLPALIALIGFLVLSTALSVPALRRLGNLRFVVGVAAIVLGPLLLIWF</sequence>
<organism evidence="2 3">
    <name type="scientific">Devosia elaeis</name>
    <dbReference type="NCBI Taxonomy" id="1770058"/>
    <lineage>
        <taxon>Bacteria</taxon>
        <taxon>Pseudomonadati</taxon>
        <taxon>Pseudomonadota</taxon>
        <taxon>Alphaproteobacteria</taxon>
        <taxon>Hyphomicrobiales</taxon>
        <taxon>Devosiaceae</taxon>
        <taxon>Devosia</taxon>
    </lineage>
</organism>
<keyword evidence="1" id="KW-1133">Transmembrane helix</keyword>
<feature type="transmembrane region" description="Helical" evidence="1">
    <location>
        <begin position="88"/>
        <end position="108"/>
    </location>
</feature>
<keyword evidence="1" id="KW-0812">Transmembrane</keyword>
<dbReference type="RefSeq" id="WP_067457414.1">
    <property type="nucleotide sequence ID" value="NZ_LVVY01000094.1"/>
</dbReference>